<organism evidence="1 2">
    <name type="scientific">Smallanthus sonchifolius</name>
    <dbReference type="NCBI Taxonomy" id="185202"/>
    <lineage>
        <taxon>Eukaryota</taxon>
        <taxon>Viridiplantae</taxon>
        <taxon>Streptophyta</taxon>
        <taxon>Embryophyta</taxon>
        <taxon>Tracheophyta</taxon>
        <taxon>Spermatophyta</taxon>
        <taxon>Magnoliopsida</taxon>
        <taxon>eudicotyledons</taxon>
        <taxon>Gunneridae</taxon>
        <taxon>Pentapetalae</taxon>
        <taxon>asterids</taxon>
        <taxon>campanulids</taxon>
        <taxon>Asterales</taxon>
        <taxon>Asteraceae</taxon>
        <taxon>Asteroideae</taxon>
        <taxon>Heliantheae alliance</taxon>
        <taxon>Millerieae</taxon>
        <taxon>Smallanthus</taxon>
    </lineage>
</organism>
<evidence type="ECO:0000313" key="1">
    <source>
        <dbReference type="EMBL" id="KAI3818701.1"/>
    </source>
</evidence>
<comment type="caution">
    <text evidence="1">The sequence shown here is derived from an EMBL/GenBank/DDBJ whole genome shotgun (WGS) entry which is preliminary data.</text>
</comment>
<reference evidence="2" key="1">
    <citation type="journal article" date="2022" name="Mol. Ecol. Resour.">
        <title>The genomes of chicory, endive, great burdock and yacon provide insights into Asteraceae palaeo-polyploidization history and plant inulin production.</title>
        <authorList>
            <person name="Fan W."/>
            <person name="Wang S."/>
            <person name="Wang H."/>
            <person name="Wang A."/>
            <person name="Jiang F."/>
            <person name="Liu H."/>
            <person name="Zhao H."/>
            <person name="Xu D."/>
            <person name="Zhang Y."/>
        </authorList>
    </citation>
    <scope>NUCLEOTIDE SEQUENCE [LARGE SCALE GENOMIC DNA]</scope>
    <source>
        <strain evidence="2">cv. Yunnan</strain>
    </source>
</reference>
<protein>
    <submittedName>
        <fullName evidence="1">Uncharacterized protein</fullName>
    </submittedName>
</protein>
<dbReference type="Proteomes" id="UP001056120">
    <property type="component" value="Linkage Group LG04"/>
</dbReference>
<proteinExistence type="predicted"/>
<evidence type="ECO:0000313" key="2">
    <source>
        <dbReference type="Proteomes" id="UP001056120"/>
    </source>
</evidence>
<dbReference type="EMBL" id="CM042021">
    <property type="protein sequence ID" value="KAI3818701.1"/>
    <property type="molecule type" value="Genomic_DNA"/>
</dbReference>
<gene>
    <name evidence="1" type="ORF">L1987_12516</name>
</gene>
<sequence length="116" mass="12649">MVEFGKGGVSVGPATRGFELTVMVVFQAHFDLGGFNGEWVFYLVAWIFVMGLYVVDWNVRMCNWAFVTVFDVHGISYTEGFLGGEDDDGASGLAPLGFPTPLGFANVIRLVKVIGF</sequence>
<name>A0ACB9JGA1_9ASTR</name>
<keyword evidence="2" id="KW-1185">Reference proteome</keyword>
<accession>A0ACB9JGA1</accession>
<reference evidence="1 2" key="2">
    <citation type="journal article" date="2022" name="Mol. Ecol. Resour.">
        <title>The genomes of chicory, endive, great burdock and yacon provide insights into Asteraceae paleo-polyploidization history and plant inulin production.</title>
        <authorList>
            <person name="Fan W."/>
            <person name="Wang S."/>
            <person name="Wang H."/>
            <person name="Wang A."/>
            <person name="Jiang F."/>
            <person name="Liu H."/>
            <person name="Zhao H."/>
            <person name="Xu D."/>
            <person name="Zhang Y."/>
        </authorList>
    </citation>
    <scope>NUCLEOTIDE SEQUENCE [LARGE SCALE GENOMIC DNA]</scope>
    <source>
        <strain evidence="2">cv. Yunnan</strain>
        <tissue evidence="1">Leaves</tissue>
    </source>
</reference>